<sequence length="397" mass="44253">MVSAFKAFIWDSSPPDGIPFEPSESLRRLEFTGRHATYTNADTWYPSWAADGHMYSPWTDGSIDGAFCHSYDGGEPSPNSPAHTGQARIEGDNPLELKVINLGKTASDASPYKGRYPCGSLVYNGIWYYGTYCLGPSNTHDYENITYNWPWLGSFVGFRTSHDFGMTWVDSPHTPASPLFGENGLKGQPVRIGSPHFVDFGCNMEHSPDGKAYLVAHGSDLKFYPTRFANNSWITGDQIYLLRVTPSLETMNDPGFYEFFAGHDSTGAPIWTNDFMLIQPILEWQNNMGCVTVTYNAPLRKFIMCVTDGGITCGKMNSYILEADTLTGPWKLITYMKNFGEQAYFLNLPSKFISDDGLTLWLCYAGNFAVGWNGQDIQTNPPGGRYAMSLQEIRLLG</sequence>
<dbReference type="RefSeq" id="WP_155698936.1">
    <property type="nucleotide sequence ID" value="NZ_CP034235.1"/>
</dbReference>
<proteinExistence type="predicted"/>
<name>A0A6B8RCM0_9BACL</name>
<evidence type="ECO:0008006" key="3">
    <source>
        <dbReference type="Google" id="ProtNLM"/>
    </source>
</evidence>
<dbReference type="Proteomes" id="UP000426246">
    <property type="component" value="Chromosome"/>
</dbReference>
<dbReference type="EMBL" id="CP034235">
    <property type="protein sequence ID" value="QGQ93940.1"/>
    <property type="molecule type" value="Genomic_DNA"/>
</dbReference>
<evidence type="ECO:0000313" key="1">
    <source>
        <dbReference type="EMBL" id="QGQ93940.1"/>
    </source>
</evidence>
<reference evidence="2" key="1">
    <citation type="submission" date="2018-11" db="EMBL/GenBank/DDBJ databases">
        <title>Complete genome sequence of Paenibacillus sp. ML311-T8.</title>
        <authorList>
            <person name="Nam Y.-D."/>
            <person name="Kang J."/>
            <person name="Chung W.-H."/>
            <person name="Park Y.S."/>
        </authorList>
    </citation>
    <scope>NUCLEOTIDE SEQUENCE [LARGE SCALE GENOMIC DNA]</scope>
    <source>
        <strain evidence="2">ML311-T8</strain>
    </source>
</reference>
<evidence type="ECO:0000313" key="2">
    <source>
        <dbReference type="Proteomes" id="UP000426246"/>
    </source>
</evidence>
<accession>A0A6B8RCM0</accession>
<dbReference type="OrthoDB" id="3795970at2"/>
<organism evidence="1 2">
    <name type="scientific">Paenibacillus psychroresistens</name>
    <dbReference type="NCBI Taxonomy" id="1778678"/>
    <lineage>
        <taxon>Bacteria</taxon>
        <taxon>Bacillati</taxon>
        <taxon>Bacillota</taxon>
        <taxon>Bacilli</taxon>
        <taxon>Bacillales</taxon>
        <taxon>Paenibacillaceae</taxon>
        <taxon>Paenibacillus</taxon>
    </lineage>
</organism>
<gene>
    <name evidence="1" type="ORF">EHS13_02980</name>
</gene>
<keyword evidence="2" id="KW-1185">Reference proteome</keyword>
<dbReference type="KEGG" id="ppsc:EHS13_02980"/>
<protein>
    <recommendedName>
        <fullName evidence="3">DUF4185 domain-containing protein</fullName>
    </recommendedName>
</protein>
<dbReference type="AlphaFoldDB" id="A0A6B8RCM0"/>